<evidence type="ECO:0000313" key="8">
    <source>
        <dbReference type="Proteomes" id="UP000178082"/>
    </source>
</evidence>
<dbReference type="InterPro" id="IPR010023">
    <property type="entry name" value="KdsC_fam"/>
</dbReference>
<dbReference type="InterPro" id="IPR036412">
    <property type="entry name" value="HAD-like_sf"/>
</dbReference>
<evidence type="ECO:0000256" key="1">
    <source>
        <dbReference type="ARBA" id="ARBA00001946"/>
    </source>
</evidence>
<keyword evidence="6" id="KW-0460">Magnesium</keyword>
<dbReference type="GO" id="GO:0008781">
    <property type="term" value="F:N-acylneuraminate cytidylyltransferase activity"/>
    <property type="evidence" value="ECO:0007669"/>
    <property type="project" value="TreeGrafter"/>
</dbReference>
<dbReference type="Pfam" id="PF08282">
    <property type="entry name" value="Hydrolase_3"/>
    <property type="match status" value="1"/>
</dbReference>
<comment type="cofactor">
    <cofactor evidence="1">
        <name>Mg(2+)</name>
        <dbReference type="ChEBI" id="CHEBI:18420"/>
    </cofactor>
</comment>
<evidence type="ECO:0000313" key="7">
    <source>
        <dbReference type="EMBL" id="OGL54403.1"/>
    </source>
</evidence>
<dbReference type="SFLD" id="SFLDG01136">
    <property type="entry name" value="C1.6:_Phosphoserine_Phosphatas"/>
    <property type="match status" value="1"/>
</dbReference>
<evidence type="ECO:0000256" key="5">
    <source>
        <dbReference type="ARBA" id="ARBA00022801"/>
    </source>
</evidence>
<keyword evidence="4" id="KW-0479">Metal-binding</keyword>
<dbReference type="Proteomes" id="UP000178082">
    <property type="component" value="Unassembled WGS sequence"/>
</dbReference>
<evidence type="ECO:0000256" key="6">
    <source>
        <dbReference type="ARBA" id="ARBA00022842"/>
    </source>
</evidence>
<dbReference type="GO" id="GO:0016788">
    <property type="term" value="F:hydrolase activity, acting on ester bonds"/>
    <property type="evidence" value="ECO:0007669"/>
    <property type="project" value="InterPro"/>
</dbReference>
<comment type="subunit">
    <text evidence="3">Homotetramer.</text>
</comment>
<reference evidence="7 8" key="1">
    <citation type="journal article" date="2016" name="Nat. Commun.">
        <title>Thousands of microbial genomes shed light on interconnected biogeochemical processes in an aquifer system.</title>
        <authorList>
            <person name="Anantharaman K."/>
            <person name="Brown C.T."/>
            <person name="Hug L.A."/>
            <person name="Sharon I."/>
            <person name="Castelle C.J."/>
            <person name="Probst A.J."/>
            <person name="Thomas B.C."/>
            <person name="Singh A."/>
            <person name="Wilkins M.J."/>
            <person name="Karaoz U."/>
            <person name="Brodie E.L."/>
            <person name="Williams K.H."/>
            <person name="Hubbard S.S."/>
            <person name="Banfield J.F."/>
        </authorList>
    </citation>
    <scope>NUCLEOTIDE SEQUENCE [LARGE SCALE GENOMIC DNA]</scope>
</reference>
<gene>
    <name evidence="7" type="ORF">A3G31_12230</name>
</gene>
<dbReference type="SFLD" id="SFLDS00003">
    <property type="entry name" value="Haloacid_Dehalogenase"/>
    <property type="match status" value="1"/>
</dbReference>
<dbReference type="SFLD" id="SFLDG01138">
    <property type="entry name" value="C1.6.2:_Deoxy-d-mannose-octulo"/>
    <property type="match status" value="1"/>
</dbReference>
<dbReference type="AlphaFoldDB" id="A0A1F7SKV3"/>
<sequence>MTKKDLKKQTKVLFLKNIQLIVYDFDGVLTDNKVILREDGIESVVVNRSDGLAIGIINDRGIKQIILTMETNKVVEARANKLNIPVIKGVVNKKETLVSYCNENNIQLSNVVYIGNDINDFEVMSIVGYPVCPLDAYEEIKRISKIILEVKGGEGVVRDFLNYIEPDNKEKLKCI</sequence>
<evidence type="ECO:0000256" key="4">
    <source>
        <dbReference type="ARBA" id="ARBA00022723"/>
    </source>
</evidence>
<dbReference type="GO" id="GO:0046872">
    <property type="term" value="F:metal ion binding"/>
    <property type="evidence" value="ECO:0007669"/>
    <property type="project" value="UniProtKB-KW"/>
</dbReference>
<evidence type="ECO:0000256" key="2">
    <source>
        <dbReference type="ARBA" id="ARBA00005893"/>
    </source>
</evidence>
<dbReference type="EMBL" id="MGDI01000012">
    <property type="protein sequence ID" value="OGL54403.1"/>
    <property type="molecule type" value="Genomic_DNA"/>
</dbReference>
<evidence type="ECO:0008006" key="9">
    <source>
        <dbReference type="Google" id="ProtNLM"/>
    </source>
</evidence>
<evidence type="ECO:0000256" key="3">
    <source>
        <dbReference type="ARBA" id="ARBA00011881"/>
    </source>
</evidence>
<accession>A0A1F7SKV3</accession>
<protein>
    <recommendedName>
        <fullName evidence="9">3-deoxy-D-manno-octulosonate 8-phosphate phosphatase</fullName>
    </recommendedName>
</protein>
<dbReference type="SUPFAM" id="SSF56784">
    <property type="entry name" value="HAD-like"/>
    <property type="match status" value="1"/>
</dbReference>
<dbReference type="PANTHER" id="PTHR21485">
    <property type="entry name" value="HAD SUPERFAMILY MEMBERS CMAS AND KDSC"/>
    <property type="match status" value="1"/>
</dbReference>
<dbReference type="STRING" id="1817883.A3G31_12230"/>
<dbReference type="InterPro" id="IPR023214">
    <property type="entry name" value="HAD_sf"/>
</dbReference>
<comment type="caution">
    <text evidence="7">The sequence shown here is derived from an EMBL/GenBank/DDBJ whole genome shotgun (WGS) entry which is preliminary data.</text>
</comment>
<comment type="similarity">
    <text evidence="2">Belongs to the KdsC family.</text>
</comment>
<name>A0A1F7SKV3_9BACT</name>
<dbReference type="InterPro" id="IPR050793">
    <property type="entry name" value="CMP-NeuNAc_synthase"/>
</dbReference>
<organism evidence="7 8">
    <name type="scientific">Candidatus Schekmanbacteria bacterium RIFCSPLOWO2_12_FULL_38_15</name>
    <dbReference type="NCBI Taxonomy" id="1817883"/>
    <lineage>
        <taxon>Bacteria</taxon>
        <taxon>Candidatus Schekmaniibacteriota</taxon>
    </lineage>
</organism>
<keyword evidence="5" id="KW-0378">Hydrolase</keyword>
<proteinExistence type="inferred from homology"/>
<dbReference type="PANTHER" id="PTHR21485:SF3">
    <property type="entry name" value="N-ACYLNEURAMINATE CYTIDYLYLTRANSFERASE"/>
    <property type="match status" value="1"/>
</dbReference>
<dbReference type="Gene3D" id="3.40.50.1000">
    <property type="entry name" value="HAD superfamily/HAD-like"/>
    <property type="match status" value="1"/>
</dbReference>